<accession>A0A0D0CGI0</accession>
<keyword evidence="1" id="KW-0812">Transmembrane</keyword>
<protein>
    <submittedName>
        <fullName evidence="2">Uncharacterized protein</fullName>
    </submittedName>
</protein>
<dbReference type="EMBL" id="KN834792">
    <property type="protein sequence ID" value="KIK57292.1"/>
    <property type="molecule type" value="Genomic_DNA"/>
</dbReference>
<evidence type="ECO:0000313" key="2">
    <source>
        <dbReference type="EMBL" id="KIK57292.1"/>
    </source>
</evidence>
<feature type="transmembrane region" description="Helical" evidence="1">
    <location>
        <begin position="170"/>
        <end position="191"/>
    </location>
</feature>
<feature type="transmembrane region" description="Helical" evidence="1">
    <location>
        <begin position="132"/>
        <end position="158"/>
    </location>
</feature>
<feature type="transmembrane region" description="Helical" evidence="1">
    <location>
        <begin position="7"/>
        <end position="26"/>
    </location>
</feature>
<keyword evidence="1" id="KW-1133">Transmembrane helix</keyword>
<reference evidence="2 3" key="1">
    <citation type="submission" date="2014-04" db="EMBL/GenBank/DDBJ databases">
        <title>Evolutionary Origins and Diversification of the Mycorrhizal Mutualists.</title>
        <authorList>
            <consortium name="DOE Joint Genome Institute"/>
            <consortium name="Mycorrhizal Genomics Consortium"/>
            <person name="Kohler A."/>
            <person name="Kuo A."/>
            <person name="Nagy L.G."/>
            <person name="Floudas D."/>
            <person name="Copeland A."/>
            <person name="Barry K.W."/>
            <person name="Cichocki N."/>
            <person name="Veneault-Fourrey C."/>
            <person name="LaButti K."/>
            <person name="Lindquist E.A."/>
            <person name="Lipzen A."/>
            <person name="Lundell T."/>
            <person name="Morin E."/>
            <person name="Murat C."/>
            <person name="Riley R."/>
            <person name="Ohm R."/>
            <person name="Sun H."/>
            <person name="Tunlid A."/>
            <person name="Henrissat B."/>
            <person name="Grigoriev I.V."/>
            <person name="Hibbett D.S."/>
            <person name="Martin F."/>
        </authorList>
    </citation>
    <scope>NUCLEOTIDE SEQUENCE [LARGE SCALE GENOMIC DNA]</scope>
    <source>
        <strain evidence="2 3">FD-317 M1</strain>
    </source>
</reference>
<keyword evidence="3" id="KW-1185">Reference proteome</keyword>
<sequence length="208" mass="23584">MILGPRTYLCLLAGFEYASLFGLRLRGYQPLEGLAIDSMLIIWLPLSIWLSLYLLGQYATEIHTAMPSASLPLHRTVRQDSQPQGTRNAAEILKTFVVLFAFGHAWLTSFHLFTVIVEDYSMASGCSLVPSITWMVVVAVAMASLFLIIGFGKCLLAFGIKQDFKHWGYFLYLHRITSFLLSAWSLFLWIIDLLEGRTEVVQARSRRE</sequence>
<organism evidence="2 3">
    <name type="scientific">Collybiopsis luxurians FD-317 M1</name>
    <dbReference type="NCBI Taxonomy" id="944289"/>
    <lineage>
        <taxon>Eukaryota</taxon>
        <taxon>Fungi</taxon>
        <taxon>Dikarya</taxon>
        <taxon>Basidiomycota</taxon>
        <taxon>Agaricomycotina</taxon>
        <taxon>Agaricomycetes</taxon>
        <taxon>Agaricomycetidae</taxon>
        <taxon>Agaricales</taxon>
        <taxon>Marasmiineae</taxon>
        <taxon>Omphalotaceae</taxon>
        <taxon>Collybiopsis</taxon>
        <taxon>Collybiopsis luxurians</taxon>
    </lineage>
</organism>
<evidence type="ECO:0000313" key="3">
    <source>
        <dbReference type="Proteomes" id="UP000053593"/>
    </source>
</evidence>
<feature type="transmembrane region" description="Helical" evidence="1">
    <location>
        <begin position="38"/>
        <end position="56"/>
    </location>
</feature>
<keyword evidence="1" id="KW-0472">Membrane</keyword>
<gene>
    <name evidence="2" type="ORF">GYMLUDRAFT_247244</name>
</gene>
<dbReference type="HOGENOM" id="CLU_115503_0_0_1"/>
<proteinExistence type="predicted"/>
<feature type="transmembrane region" description="Helical" evidence="1">
    <location>
        <begin position="96"/>
        <end position="117"/>
    </location>
</feature>
<dbReference type="Proteomes" id="UP000053593">
    <property type="component" value="Unassembled WGS sequence"/>
</dbReference>
<evidence type="ECO:0000256" key="1">
    <source>
        <dbReference type="SAM" id="Phobius"/>
    </source>
</evidence>
<dbReference type="AlphaFoldDB" id="A0A0D0CGI0"/>
<name>A0A0D0CGI0_9AGAR</name>